<keyword evidence="1" id="KW-1133">Transmembrane helix</keyword>
<accession>A0A239APB5</accession>
<dbReference type="EMBL" id="FZNY01000005">
    <property type="protein sequence ID" value="SNR97132.1"/>
    <property type="molecule type" value="Genomic_DNA"/>
</dbReference>
<organism evidence="2 3">
    <name type="scientific">Dokdonia pacifica</name>
    <dbReference type="NCBI Taxonomy" id="1627892"/>
    <lineage>
        <taxon>Bacteria</taxon>
        <taxon>Pseudomonadati</taxon>
        <taxon>Bacteroidota</taxon>
        <taxon>Flavobacteriia</taxon>
        <taxon>Flavobacteriales</taxon>
        <taxon>Flavobacteriaceae</taxon>
        <taxon>Dokdonia</taxon>
    </lineage>
</organism>
<evidence type="ECO:0000313" key="3">
    <source>
        <dbReference type="Proteomes" id="UP000198379"/>
    </source>
</evidence>
<dbReference type="AlphaFoldDB" id="A0A239APB5"/>
<keyword evidence="1" id="KW-0472">Membrane</keyword>
<feature type="transmembrane region" description="Helical" evidence="1">
    <location>
        <begin position="27"/>
        <end position="48"/>
    </location>
</feature>
<evidence type="ECO:0000256" key="1">
    <source>
        <dbReference type="SAM" id="Phobius"/>
    </source>
</evidence>
<gene>
    <name evidence="2" type="ORF">SAMN06265376_10531</name>
</gene>
<name>A0A239APB5_9FLAO</name>
<evidence type="ECO:0000313" key="2">
    <source>
        <dbReference type="EMBL" id="SNR97132.1"/>
    </source>
</evidence>
<protein>
    <submittedName>
        <fullName evidence="2">Uncharacterized protein</fullName>
    </submittedName>
</protein>
<proteinExistence type="predicted"/>
<dbReference type="RefSeq" id="WP_179218183.1">
    <property type="nucleotide sequence ID" value="NZ_BMEP01000006.1"/>
</dbReference>
<keyword evidence="1" id="KW-0812">Transmembrane</keyword>
<keyword evidence="3" id="KW-1185">Reference proteome</keyword>
<reference evidence="2 3" key="1">
    <citation type="submission" date="2017-06" db="EMBL/GenBank/DDBJ databases">
        <authorList>
            <person name="Kim H.J."/>
            <person name="Triplett B.A."/>
        </authorList>
    </citation>
    <scope>NUCLEOTIDE SEQUENCE [LARGE SCALE GENOMIC DNA]</scope>
    <source>
        <strain evidence="2 3">DSM 25597</strain>
    </source>
</reference>
<sequence length="58" mass="6692">MNNKTKTYLIPGVLLTYFGLKDDDFLIWYHGVALALGITAFVFAYLEYNKTKNKKSNK</sequence>
<dbReference type="Proteomes" id="UP000198379">
    <property type="component" value="Unassembled WGS sequence"/>
</dbReference>